<comment type="caution">
    <text evidence="4">The sequence shown here is derived from an EMBL/GenBank/DDBJ whole genome shotgun (WGS) entry which is preliminary data.</text>
</comment>
<comment type="similarity">
    <text evidence="1 3">Belongs to the PemK/MazF family.</text>
</comment>
<dbReference type="GO" id="GO:0016787">
    <property type="term" value="F:hydrolase activity"/>
    <property type="evidence" value="ECO:0007669"/>
    <property type="project" value="UniProtKB-KW"/>
</dbReference>
<dbReference type="Pfam" id="PF02452">
    <property type="entry name" value="PemK_toxin"/>
    <property type="match status" value="1"/>
</dbReference>
<organism evidence="4 5">
    <name type="scientific">Dethiobacter alkaliphilus AHT 1</name>
    <dbReference type="NCBI Taxonomy" id="555088"/>
    <lineage>
        <taxon>Bacteria</taxon>
        <taxon>Bacillati</taxon>
        <taxon>Bacillota</taxon>
        <taxon>Dethiobacteria</taxon>
        <taxon>Dethiobacterales</taxon>
        <taxon>Dethiobacteraceae</taxon>
        <taxon>Dethiobacter</taxon>
    </lineage>
</organism>
<dbReference type="GO" id="GO:0003677">
    <property type="term" value="F:DNA binding"/>
    <property type="evidence" value="ECO:0007669"/>
    <property type="project" value="InterPro"/>
</dbReference>
<dbReference type="PANTHER" id="PTHR33988">
    <property type="entry name" value="ENDORIBONUCLEASE MAZF-RELATED"/>
    <property type="match status" value="1"/>
</dbReference>
<evidence type="ECO:0000256" key="1">
    <source>
        <dbReference type="ARBA" id="ARBA00007521"/>
    </source>
</evidence>
<dbReference type="GO" id="GO:0004521">
    <property type="term" value="F:RNA endonuclease activity"/>
    <property type="evidence" value="ECO:0007669"/>
    <property type="project" value="TreeGrafter"/>
</dbReference>
<dbReference type="EMBL" id="ACJM01000006">
    <property type="protein sequence ID" value="EEG77759.1"/>
    <property type="molecule type" value="Genomic_DNA"/>
</dbReference>
<dbReference type="SUPFAM" id="SSF50118">
    <property type="entry name" value="Cell growth inhibitor/plasmid maintenance toxic component"/>
    <property type="match status" value="1"/>
</dbReference>
<dbReference type="InterPro" id="IPR011067">
    <property type="entry name" value="Plasmid_toxin/cell-grow_inhib"/>
</dbReference>
<dbReference type="PIRSF" id="PIRSF033490">
    <property type="entry name" value="MazF"/>
    <property type="match status" value="1"/>
</dbReference>
<comment type="function">
    <text evidence="3">Toxic component of a type II toxin-antitoxin (TA) system.</text>
</comment>
<evidence type="ECO:0000256" key="3">
    <source>
        <dbReference type="PIRNR" id="PIRNR033490"/>
    </source>
</evidence>
<reference evidence="4 5" key="1">
    <citation type="submission" date="2009-02" db="EMBL/GenBank/DDBJ databases">
        <title>Sequencing of the draft genome and assembly of Dethiobacter alkaliphilus AHT 1.</title>
        <authorList>
            <consortium name="US DOE Joint Genome Institute (JGI-PGF)"/>
            <person name="Lucas S."/>
            <person name="Copeland A."/>
            <person name="Lapidus A."/>
            <person name="Glavina del Rio T."/>
            <person name="Dalin E."/>
            <person name="Tice H."/>
            <person name="Bruce D."/>
            <person name="Goodwin L."/>
            <person name="Pitluck S."/>
            <person name="Larimer F."/>
            <person name="Land M.L."/>
            <person name="Hauser L."/>
            <person name="Muyzer G."/>
        </authorList>
    </citation>
    <scope>NUCLEOTIDE SEQUENCE [LARGE SCALE GENOMIC DNA]</scope>
    <source>
        <strain evidence="4 5">AHT 1</strain>
    </source>
</reference>
<evidence type="ECO:0000313" key="4">
    <source>
        <dbReference type="EMBL" id="EEG77759.1"/>
    </source>
</evidence>
<proteinExistence type="inferred from homology"/>
<keyword evidence="3" id="KW-0540">Nuclease</keyword>
<keyword evidence="5" id="KW-1185">Reference proteome</keyword>
<sequence>MVEYRWSIFWANLDPVVGSEQAGMRPVIVVSSETVNQRLPVVAVLPLTSLRSSGKVYPTEVFLAKEVTGLPKDSVVMAHQIRTIAKNRLGEQCGKVASAKLQVAIREALAKFIP</sequence>
<gene>
    <name evidence="4" type="ORF">DealDRAFT_1479</name>
</gene>
<evidence type="ECO:0000313" key="5">
    <source>
        <dbReference type="Proteomes" id="UP000006443"/>
    </source>
</evidence>
<dbReference type="eggNOG" id="COG2337">
    <property type="taxonomic scope" value="Bacteria"/>
</dbReference>
<dbReference type="GO" id="GO:0016075">
    <property type="term" value="P:rRNA catabolic process"/>
    <property type="evidence" value="ECO:0007669"/>
    <property type="project" value="TreeGrafter"/>
</dbReference>
<dbReference type="Gene3D" id="2.30.30.110">
    <property type="match status" value="1"/>
</dbReference>
<dbReference type="EC" id="3.1.-.-" evidence="3"/>
<dbReference type="GO" id="GO:0006402">
    <property type="term" value="P:mRNA catabolic process"/>
    <property type="evidence" value="ECO:0007669"/>
    <property type="project" value="TreeGrafter"/>
</dbReference>
<dbReference type="OrthoDB" id="9808744at2"/>
<dbReference type="RefSeq" id="WP_008516253.1">
    <property type="nucleotide sequence ID" value="NZ_ACJM01000006.1"/>
</dbReference>
<keyword evidence="3" id="KW-0255">Endonuclease</keyword>
<dbReference type="AlphaFoldDB" id="C0GG70"/>
<dbReference type="STRING" id="555088.DealDRAFT_1479"/>
<dbReference type="PANTHER" id="PTHR33988:SF2">
    <property type="entry name" value="ENDORIBONUCLEASE MAZF"/>
    <property type="match status" value="1"/>
</dbReference>
<protein>
    <recommendedName>
        <fullName evidence="3">mRNA interferase</fullName>
        <ecNumber evidence="3">3.1.-.-</ecNumber>
    </recommendedName>
</protein>
<keyword evidence="2" id="KW-1277">Toxin-antitoxin system</keyword>
<dbReference type="InterPro" id="IPR003477">
    <property type="entry name" value="PemK-like"/>
</dbReference>
<dbReference type="Proteomes" id="UP000006443">
    <property type="component" value="Unassembled WGS sequence"/>
</dbReference>
<name>C0GG70_DETAL</name>
<accession>C0GG70</accession>
<keyword evidence="3" id="KW-0378">Hydrolase</keyword>
<evidence type="ECO:0000256" key="2">
    <source>
        <dbReference type="ARBA" id="ARBA00022649"/>
    </source>
</evidence>